<dbReference type="AlphaFoldDB" id="A0A1I5WCF9"/>
<sequence>MAIVFEKFLSPKSLIVLWKIEEQASFFSEYLGNAENVISELGNISHPQKQLEWLASRTCVKHLCTKLGLEYQGIKKDLHNNPYLINSEGFVSLSHTHGYATAIVSLSDEVGIDIEKVSDKLSYVSHKFLSEPEYIQADNDLKTLCIYWCAKESLYKLHGRRNLSFKNNIFIDHFDRNPSVISGKITQNDQITSHTLHVFYENDFVLTVV</sequence>
<dbReference type="STRING" id="1079859.SAMN04515674_111110"/>
<dbReference type="InterPro" id="IPR041354">
    <property type="entry name" value="4PPT_N"/>
</dbReference>
<dbReference type="Pfam" id="PF17837">
    <property type="entry name" value="4PPT_N"/>
    <property type="match status" value="1"/>
</dbReference>
<dbReference type="InterPro" id="IPR037143">
    <property type="entry name" value="4-PPantetheinyl_Trfase_dom_sf"/>
</dbReference>
<dbReference type="InterPro" id="IPR008278">
    <property type="entry name" value="4-PPantetheinyl_Trfase_dom"/>
</dbReference>
<keyword evidence="1 4" id="KW-0808">Transferase</keyword>
<accession>A0A1I5WCF9</accession>
<evidence type="ECO:0000259" key="3">
    <source>
        <dbReference type="Pfam" id="PF17837"/>
    </source>
</evidence>
<dbReference type="RefSeq" id="WP_092018492.1">
    <property type="nucleotide sequence ID" value="NZ_FOXH01000011.1"/>
</dbReference>
<dbReference type="OrthoDB" id="1190494at2"/>
<dbReference type="GO" id="GO:0008897">
    <property type="term" value="F:holo-[acyl-carrier-protein] synthase activity"/>
    <property type="evidence" value="ECO:0007669"/>
    <property type="project" value="InterPro"/>
</dbReference>
<dbReference type="GO" id="GO:0000287">
    <property type="term" value="F:magnesium ion binding"/>
    <property type="evidence" value="ECO:0007669"/>
    <property type="project" value="InterPro"/>
</dbReference>
<feature type="domain" description="4'-phosphopantetheinyl transferase N-terminal" evidence="3">
    <location>
        <begin position="45"/>
        <end position="105"/>
    </location>
</feature>
<protein>
    <submittedName>
        <fullName evidence="4">4'-phosphopantetheinyl transferase superfamily protein</fullName>
    </submittedName>
</protein>
<evidence type="ECO:0000256" key="1">
    <source>
        <dbReference type="ARBA" id="ARBA00022679"/>
    </source>
</evidence>
<dbReference type="EMBL" id="FOXH01000011">
    <property type="protein sequence ID" value="SFQ17368.1"/>
    <property type="molecule type" value="Genomic_DNA"/>
</dbReference>
<dbReference type="SUPFAM" id="SSF56214">
    <property type="entry name" value="4'-phosphopantetheinyl transferase"/>
    <property type="match status" value="2"/>
</dbReference>
<keyword evidence="5" id="KW-1185">Reference proteome</keyword>
<dbReference type="Proteomes" id="UP000199306">
    <property type="component" value="Unassembled WGS sequence"/>
</dbReference>
<organism evidence="4 5">
    <name type="scientific">Pseudarcicella hirudinis</name>
    <dbReference type="NCBI Taxonomy" id="1079859"/>
    <lineage>
        <taxon>Bacteria</taxon>
        <taxon>Pseudomonadati</taxon>
        <taxon>Bacteroidota</taxon>
        <taxon>Cytophagia</taxon>
        <taxon>Cytophagales</taxon>
        <taxon>Flectobacillaceae</taxon>
        <taxon>Pseudarcicella</taxon>
    </lineage>
</organism>
<reference evidence="4 5" key="1">
    <citation type="submission" date="2016-10" db="EMBL/GenBank/DDBJ databases">
        <authorList>
            <person name="de Groot N.N."/>
        </authorList>
    </citation>
    <scope>NUCLEOTIDE SEQUENCE [LARGE SCALE GENOMIC DNA]</scope>
    <source>
        <strain evidence="5">E92,LMG 26720,CCM 7988</strain>
    </source>
</reference>
<evidence type="ECO:0000259" key="2">
    <source>
        <dbReference type="Pfam" id="PF01648"/>
    </source>
</evidence>
<evidence type="ECO:0000313" key="4">
    <source>
        <dbReference type="EMBL" id="SFQ17368.1"/>
    </source>
</evidence>
<name>A0A1I5WCF9_9BACT</name>
<proteinExistence type="predicted"/>
<feature type="domain" description="4'-phosphopantetheinyl transferase" evidence="2">
    <location>
        <begin position="110"/>
        <end position="209"/>
    </location>
</feature>
<gene>
    <name evidence="4" type="ORF">SAMN04515674_111110</name>
</gene>
<dbReference type="Gene3D" id="3.90.470.20">
    <property type="entry name" value="4'-phosphopantetheinyl transferase domain"/>
    <property type="match status" value="2"/>
</dbReference>
<dbReference type="Pfam" id="PF01648">
    <property type="entry name" value="ACPS"/>
    <property type="match status" value="1"/>
</dbReference>
<evidence type="ECO:0000313" key="5">
    <source>
        <dbReference type="Proteomes" id="UP000199306"/>
    </source>
</evidence>